<accession>A0A140DV15</accession>
<dbReference type="AlphaFoldDB" id="A0A140DV15"/>
<reference evidence="1 2" key="1">
    <citation type="journal article" date="2016" name="Gut Pathog.">
        <title>Whole genome sequencing of "Faecalibaculum rodentium" ALO17, isolated from C57BL/6J laboratory mouse feces.</title>
        <authorList>
            <person name="Lim S."/>
            <person name="Chang D.H."/>
            <person name="Ahn S."/>
            <person name="Kim B.C."/>
        </authorList>
    </citation>
    <scope>NUCLEOTIDE SEQUENCE [LARGE SCALE GENOMIC DNA]</scope>
    <source>
        <strain evidence="1 2">Alo17</strain>
    </source>
</reference>
<organism evidence="1 2">
    <name type="scientific">Faecalibaculum rodentium</name>
    <dbReference type="NCBI Taxonomy" id="1702221"/>
    <lineage>
        <taxon>Bacteria</taxon>
        <taxon>Bacillati</taxon>
        <taxon>Bacillota</taxon>
        <taxon>Erysipelotrichia</taxon>
        <taxon>Erysipelotrichales</taxon>
        <taxon>Erysipelotrichaceae</taxon>
        <taxon>Faecalibaculum</taxon>
    </lineage>
</organism>
<evidence type="ECO:0000313" key="2">
    <source>
        <dbReference type="Proteomes" id="UP000069771"/>
    </source>
</evidence>
<sequence>MFLFRKRTGVFTSVQKKNGVRQDGPEAGWLPSHEESTPALLCAADRIRI</sequence>
<evidence type="ECO:0000313" key="1">
    <source>
        <dbReference type="EMBL" id="AMK54492.1"/>
    </source>
</evidence>
<dbReference type="Proteomes" id="UP000069771">
    <property type="component" value="Chromosome"/>
</dbReference>
<name>A0A140DV15_9FIRM</name>
<proteinExistence type="predicted"/>
<keyword evidence="2" id="KW-1185">Reference proteome</keyword>
<protein>
    <submittedName>
        <fullName evidence="1">Uncharacterized protein</fullName>
    </submittedName>
</protein>
<dbReference type="KEGG" id="fro:AALO17_13580"/>
<dbReference type="EMBL" id="CP011391">
    <property type="protein sequence ID" value="AMK54492.1"/>
    <property type="molecule type" value="Genomic_DNA"/>
</dbReference>
<gene>
    <name evidence="1" type="ORF">AALO17_13580</name>
</gene>